<name>A0ABS0L7Q8_9BACT</name>
<dbReference type="SMART" id="SM00507">
    <property type="entry name" value="HNHc"/>
    <property type="match status" value="1"/>
</dbReference>
<protein>
    <submittedName>
        <fullName evidence="2">HNH endonuclease</fullName>
    </submittedName>
</protein>
<evidence type="ECO:0000259" key="1">
    <source>
        <dbReference type="SMART" id="SM00507"/>
    </source>
</evidence>
<comment type="caution">
    <text evidence="2">The sequence shown here is derived from an EMBL/GenBank/DDBJ whole genome shotgun (WGS) entry which is preliminary data.</text>
</comment>
<evidence type="ECO:0000313" key="3">
    <source>
        <dbReference type="Proteomes" id="UP000601099"/>
    </source>
</evidence>
<dbReference type="PANTHER" id="PTHR33877">
    <property type="entry name" value="SLL1193 PROTEIN"/>
    <property type="match status" value="1"/>
</dbReference>
<reference evidence="2 3" key="1">
    <citation type="submission" date="2020-11" db="EMBL/GenBank/DDBJ databases">
        <title>Hymenobacter sp.</title>
        <authorList>
            <person name="Kim M.K."/>
        </authorList>
    </citation>
    <scope>NUCLEOTIDE SEQUENCE [LARGE SCALE GENOMIC DNA]</scope>
    <source>
        <strain evidence="2 3">BT594</strain>
    </source>
</reference>
<dbReference type="Proteomes" id="UP000601099">
    <property type="component" value="Unassembled WGS sequence"/>
</dbReference>
<keyword evidence="2" id="KW-0255">Endonuclease</keyword>
<dbReference type="PANTHER" id="PTHR33877:SF1">
    <property type="entry name" value="TYPE IV METHYL-DIRECTED RESTRICTION ENZYME ECOKMCRA"/>
    <property type="match status" value="1"/>
</dbReference>
<organism evidence="2 3">
    <name type="scientific">Hymenobacter guriensis</name>
    <dbReference type="NCBI Taxonomy" id="2793065"/>
    <lineage>
        <taxon>Bacteria</taxon>
        <taxon>Pseudomonadati</taxon>
        <taxon>Bacteroidota</taxon>
        <taxon>Cytophagia</taxon>
        <taxon>Cytophagales</taxon>
        <taxon>Hymenobacteraceae</taxon>
        <taxon>Hymenobacter</taxon>
    </lineage>
</organism>
<dbReference type="Gene3D" id="1.10.30.50">
    <property type="match status" value="1"/>
</dbReference>
<dbReference type="InterPro" id="IPR003615">
    <property type="entry name" value="HNH_nuc"/>
</dbReference>
<sequence>MPAATPRPAFDDPAWLVVTADVLSAGKCAKCRSTKRLTVDHIIPLCMGGGNHRGNLQCLCRRCNRHKGSRLPANDFVYTLRVAA</sequence>
<dbReference type="CDD" id="cd00085">
    <property type="entry name" value="HNHc"/>
    <property type="match status" value="1"/>
</dbReference>
<proteinExistence type="predicted"/>
<accession>A0ABS0L7Q8</accession>
<keyword evidence="2" id="KW-0540">Nuclease</keyword>
<keyword evidence="3" id="KW-1185">Reference proteome</keyword>
<keyword evidence="2" id="KW-0378">Hydrolase</keyword>
<gene>
    <name evidence="2" type="ORF">I5L79_21715</name>
</gene>
<evidence type="ECO:0000313" key="2">
    <source>
        <dbReference type="EMBL" id="MBG8556178.1"/>
    </source>
</evidence>
<dbReference type="InterPro" id="IPR052892">
    <property type="entry name" value="NA-targeting_endonuclease"/>
</dbReference>
<dbReference type="GO" id="GO:0004519">
    <property type="term" value="F:endonuclease activity"/>
    <property type="evidence" value="ECO:0007669"/>
    <property type="project" value="UniProtKB-KW"/>
</dbReference>
<feature type="domain" description="HNH nuclease" evidence="1">
    <location>
        <begin position="17"/>
        <end position="65"/>
    </location>
</feature>
<dbReference type="EMBL" id="JADWYK010000021">
    <property type="protein sequence ID" value="MBG8556178.1"/>
    <property type="molecule type" value="Genomic_DNA"/>
</dbReference>
<dbReference type="Pfam" id="PF14279">
    <property type="entry name" value="HNH_5"/>
    <property type="match status" value="1"/>
</dbReference>
<dbReference type="InterPro" id="IPR029471">
    <property type="entry name" value="HNH_5"/>
</dbReference>